<feature type="domain" description="DUF2007" evidence="1">
    <location>
        <begin position="9"/>
        <end position="70"/>
    </location>
</feature>
<evidence type="ECO:0000313" key="3">
    <source>
        <dbReference type="Proteomes" id="UP000679220"/>
    </source>
</evidence>
<proteinExistence type="predicted"/>
<dbReference type="InterPro" id="IPR018551">
    <property type="entry name" value="DUF2007"/>
</dbReference>
<dbReference type="Pfam" id="PF09413">
    <property type="entry name" value="DUF2007"/>
    <property type="match status" value="1"/>
</dbReference>
<dbReference type="Proteomes" id="UP000679220">
    <property type="component" value="Unassembled WGS sequence"/>
</dbReference>
<accession>A0A941F4A4</accession>
<organism evidence="2 3">
    <name type="scientific">Carboxylicivirga sediminis</name>
    <dbReference type="NCBI Taxonomy" id="2006564"/>
    <lineage>
        <taxon>Bacteria</taxon>
        <taxon>Pseudomonadati</taxon>
        <taxon>Bacteroidota</taxon>
        <taxon>Bacteroidia</taxon>
        <taxon>Marinilabiliales</taxon>
        <taxon>Marinilabiliaceae</taxon>
        <taxon>Carboxylicivirga</taxon>
    </lineage>
</organism>
<protein>
    <submittedName>
        <fullName evidence="2">DUF2007 domain-containing protein</fullName>
    </submittedName>
</protein>
<dbReference type="RefSeq" id="WP_212191611.1">
    <property type="nucleotide sequence ID" value="NZ_JAGTAR010000020.1"/>
</dbReference>
<evidence type="ECO:0000259" key="1">
    <source>
        <dbReference type="Pfam" id="PF09413"/>
    </source>
</evidence>
<gene>
    <name evidence="2" type="ORF">KDU71_13495</name>
</gene>
<reference evidence="2" key="1">
    <citation type="journal article" date="2018" name="Int. J. Syst. Evol. Microbiol.">
        <title>Carboxylicivirga sediminis sp. nov., isolated from coastal sediment.</title>
        <authorList>
            <person name="Wang F.Q."/>
            <person name="Ren L.H."/>
            <person name="Zou R.J."/>
            <person name="Sun Y.Z."/>
            <person name="Liu X.J."/>
            <person name="Jiang F."/>
            <person name="Liu L.J."/>
        </authorList>
    </citation>
    <scope>NUCLEOTIDE SEQUENCE</scope>
    <source>
        <strain evidence="2">JR1</strain>
    </source>
</reference>
<dbReference type="AlphaFoldDB" id="A0A941F4A4"/>
<evidence type="ECO:0000313" key="2">
    <source>
        <dbReference type="EMBL" id="MBR8536583.1"/>
    </source>
</evidence>
<reference evidence="2" key="2">
    <citation type="submission" date="2021-04" db="EMBL/GenBank/DDBJ databases">
        <authorList>
            <person name="Zhang T."/>
            <person name="Zhang Y."/>
            <person name="Lu D."/>
            <person name="Zuo D."/>
            <person name="Du Z."/>
        </authorList>
    </citation>
    <scope>NUCLEOTIDE SEQUENCE</scope>
    <source>
        <strain evidence="2">JR1</strain>
    </source>
</reference>
<sequence>MTDIVNIYSDTELTVSHLKNVLADKGIESMIKNDFESGVSAGFVAGTVTSVDLYVMAQDELRAREIVEQFVNELKR</sequence>
<dbReference type="EMBL" id="JAGTAR010000020">
    <property type="protein sequence ID" value="MBR8536583.1"/>
    <property type="molecule type" value="Genomic_DNA"/>
</dbReference>
<comment type="caution">
    <text evidence="2">The sequence shown here is derived from an EMBL/GenBank/DDBJ whole genome shotgun (WGS) entry which is preliminary data.</text>
</comment>
<keyword evidence="3" id="KW-1185">Reference proteome</keyword>
<name>A0A941F4A4_9BACT</name>